<evidence type="ECO:0000313" key="1">
    <source>
        <dbReference type="EMBL" id="KIJ92011.1"/>
    </source>
</evidence>
<name>A0A0C9X304_9AGAR</name>
<keyword evidence="2" id="KW-1185">Reference proteome</keyword>
<reference evidence="2" key="2">
    <citation type="submission" date="2015-01" db="EMBL/GenBank/DDBJ databases">
        <title>Evolutionary Origins and Diversification of the Mycorrhizal Mutualists.</title>
        <authorList>
            <consortium name="DOE Joint Genome Institute"/>
            <consortium name="Mycorrhizal Genomics Consortium"/>
            <person name="Kohler A."/>
            <person name="Kuo A."/>
            <person name="Nagy L.G."/>
            <person name="Floudas D."/>
            <person name="Copeland A."/>
            <person name="Barry K.W."/>
            <person name="Cichocki N."/>
            <person name="Veneault-Fourrey C."/>
            <person name="LaButti K."/>
            <person name="Lindquist E.A."/>
            <person name="Lipzen A."/>
            <person name="Lundell T."/>
            <person name="Morin E."/>
            <person name="Murat C."/>
            <person name="Riley R."/>
            <person name="Ohm R."/>
            <person name="Sun H."/>
            <person name="Tunlid A."/>
            <person name="Henrissat B."/>
            <person name="Grigoriev I.V."/>
            <person name="Hibbett D.S."/>
            <person name="Martin F."/>
        </authorList>
    </citation>
    <scope>NUCLEOTIDE SEQUENCE [LARGE SCALE GENOMIC DNA]</scope>
    <source>
        <strain evidence="2">LaAM-08-1</strain>
    </source>
</reference>
<dbReference type="HOGENOM" id="CLU_3147203_0_0_1"/>
<proteinExistence type="predicted"/>
<gene>
    <name evidence="1" type="ORF">K443DRAFT_114231</name>
</gene>
<dbReference type="OrthoDB" id="10607935at2759"/>
<organism evidence="1 2">
    <name type="scientific">Laccaria amethystina LaAM-08-1</name>
    <dbReference type="NCBI Taxonomy" id="1095629"/>
    <lineage>
        <taxon>Eukaryota</taxon>
        <taxon>Fungi</taxon>
        <taxon>Dikarya</taxon>
        <taxon>Basidiomycota</taxon>
        <taxon>Agaricomycotina</taxon>
        <taxon>Agaricomycetes</taxon>
        <taxon>Agaricomycetidae</taxon>
        <taxon>Agaricales</taxon>
        <taxon>Agaricineae</taxon>
        <taxon>Hydnangiaceae</taxon>
        <taxon>Laccaria</taxon>
    </lineage>
</organism>
<reference evidence="1 2" key="1">
    <citation type="submission" date="2014-04" db="EMBL/GenBank/DDBJ databases">
        <authorList>
            <consortium name="DOE Joint Genome Institute"/>
            <person name="Kuo A."/>
            <person name="Kohler A."/>
            <person name="Nagy L.G."/>
            <person name="Floudas D."/>
            <person name="Copeland A."/>
            <person name="Barry K.W."/>
            <person name="Cichocki N."/>
            <person name="Veneault-Fourrey C."/>
            <person name="LaButti K."/>
            <person name="Lindquist E.A."/>
            <person name="Lipzen A."/>
            <person name="Lundell T."/>
            <person name="Morin E."/>
            <person name="Murat C."/>
            <person name="Sun H."/>
            <person name="Tunlid A."/>
            <person name="Henrissat B."/>
            <person name="Grigoriev I.V."/>
            <person name="Hibbett D.S."/>
            <person name="Martin F."/>
            <person name="Nordberg H.P."/>
            <person name="Cantor M.N."/>
            <person name="Hua S.X."/>
        </authorList>
    </citation>
    <scope>NUCLEOTIDE SEQUENCE [LARGE SCALE GENOMIC DNA]</scope>
    <source>
        <strain evidence="1 2">LaAM-08-1</strain>
    </source>
</reference>
<evidence type="ECO:0000313" key="2">
    <source>
        <dbReference type="Proteomes" id="UP000054477"/>
    </source>
</evidence>
<feature type="non-terminal residue" evidence="1">
    <location>
        <position position="1"/>
    </location>
</feature>
<dbReference type="EMBL" id="KN838947">
    <property type="protein sequence ID" value="KIJ92011.1"/>
    <property type="molecule type" value="Genomic_DNA"/>
</dbReference>
<dbReference type="AlphaFoldDB" id="A0A0C9X304"/>
<accession>A0A0C9X304</accession>
<protein>
    <submittedName>
        <fullName evidence="1">Uncharacterized protein</fullName>
    </submittedName>
</protein>
<dbReference type="Proteomes" id="UP000054477">
    <property type="component" value="Unassembled WGS sequence"/>
</dbReference>
<sequence>ILTDSYIHRLLPLGPTASMTHALSFNSSHTSLDPTIEESTRLQVNVITN</sequence>